<reference evidence="1 2" key="1">
    <citation type="submission" date="2019-03" db="EMBL/GenBank/DDBJ databases">
        <title>Genomic Encyclopedia of Type Strains, Phase IV (KMG-IV): sequencing the most valuable type-strain genomes for metagenomic binning, comparative biology and taxonomic classification.</title>
        <authorList>
            <person name="Goeker M."/>
        </authorList>
    </citation>
    <scope>NUCLEOTIDE SEQUENCE [LARGE SCALE GENOMIC DNA]</scope>
    <source>
        <strain evidence="1 2">DSM 18555</strain>
    </source>
</reference>
<organism evidence="1 2">
    <name type="scientific">Herminiimonas fonticola</name>
    <dbReference type="NCBI Taxonomy" id="303380"/>
    <lineage>
        <taxon>Bacteria</taxon>
        <taxon>Pseudomonadati</taxon>
        <taxon>Pseudomonadota</taxon>
        <taxon>Betaproteobacteria</taxon>
        <taxon>Burkholderiales</taxon>
        <taxon>Oxalobacteraceae</taxon>
        <taxon>Herminiimonas</taxon>
    </lineage>
</organism>
<protein>
    <submittedName>
        <fullName evidence="1">Uncharacterized protein</fullName>
    </submittedName>
</protein>
<gene>
    <name evidence="1" type="ORF">EV677_3020</name>
</gene>
<dbReference type="Proteomes" id="UP000294737">
    <property type="component" value="Unassembled WGS sequence"/>
</dbReference>
<dbReference type="AlphaFoldDB" id="A0A4R6FZ72"/>
<keyword evidence="2" id="KW-1185">Reference proteome</keyword>
<accession>A0A4R6FZ72</accession>
<name>A0A4R6FZ72_9BURK</name>
<evidence type="ECO:0000313" key="1">
    <source>
        <dbReference type="EMBL" id="TDN87309.1"/>
    </source>
</evidence>
<evidence type="ECO:0000313" key="2">
    <source>
        <dbReference type="Proteomes" id="UP000294737"/>
    </source>
</evidence>
<dbReference type="EMBL" id="SNWF01000011">
    <property type="protein sequence ID" value="TDN87309.1"/>
    <property type="molecule type" value="Genomic_DNA"/>
</dbReference>
<proteinExistence type="predicted"/>
<sequence>MPGLWAVSDSRVSSSNSVLTDNYPKLSAIHAMSYQSGDFPRKHPRHLFSIGFAFAGSTLIGSTVREMLSTLLSGLKEIDYYDAPDLSFDEKIPSLKEVADLAGRIASKYVVSLGVHYPSNARIELVIFGHCVKTNSLRIFRLRNSPGAPAIVTVVEMPLHERDFFVFGDKPSEVEIAILEKRTTFQHHSLDWDRAPILVMLEIAQDPNFSSIGGSLQLCATGKFGIRHLPLTKPGEQLFVGFDMFEGNPLIGGFSYVHSFSLSHPNSDGWECSTKTQD</sequence>
<comment type="caution">
    <text evidence="1">The sequence shown here is derived from an EMBL/GenBank/DDBJ whole genome shotgun (WGS) entry which is preliminary data.</text>
</comment>